<proteinExistence type="predicted"/>
<feature type="transmembrane region" description="Helical" evidence="2">
    <location>
        <begin position="86"/>
        <end position="109"/>
    </location>
</feature>
<dbReference type="PROSITE" id="PS50943">
    <property type="entry name" value="HTH_CROC1"/>
    <property type="match status" value="1"/>
</dbReference>
<dbReference type="InterPro" id="IPR001387">
    <property type="entry name" value="Cro/C1-type_HTH"/>
</dbReference>
<evidence type="ECO:0000313" key="5">
    <source>
        <dbReference type="Proteomes" id="UP000094892"/>
    </source>
</evidence>
<keyword evidence="2" id="KW-0812">Transmembrane</keyword>
<sequence length="221" mass="25158">MELGQALKLQREALGLTQQVLADQLHVTRQTVSRWENGSTYPNLDTLVELSDRLQISLDKLLKSDEVPVAPVVHQISRDVQLKRRYLRGLIVTVSLIVLLGGLIVLLSWEHRNQIAAIDRVNPFLTTKLGYGVLPTKVTGMTDTYVSDDPFGKGSWLKFYSGQPTKTARWVLVKHKGSYVSAVRIVRRDQIPLVMREQAGSTYFKYHKQTEGPRASWQFWD</sequence>
<feature type="domain" description="HTH cro/C1-type" evidence="3">
    <location>
        <begin position="7"/>
        <end position="61"/>
    </location>
</feature>
<dbReference type="Proteomes" id="UP000094892">
    <property type="component" value="Unassembled WGS sequence"/>
</dbReference>
<gene>
    <name evidence="4" type="ORF">LPJSA22_00695</name>
</gene>
<organism evidence="4 5">
    <name type="scientific">Lactiplantibacillus plantarum</name>
    <name type="common">Lactobacillus plantarum</name>
    <dbReference type="NCBI Taxonomy" id="1590"/>
    <lineage>
        <taxon>Bacteria</taxon>
        <taxon>Bacillati</taxon>
        <taxon>Bacillota</taxon>
        <taxon>Bacilli</taxon>
        <taxon>Lactobacillales</taxon>
        <taxon>Lactobacillaceae</taxon>
        <taxon>Lactiplantibacillus</taxon>
    </lineage>
</organism>
<reference evidence="4 5" key="1">
    <citation type="submission" date="2016-08" db="EMBL/GenBank/DDBJ databases">
        <title>Genome sequencing of Lactobacillus plantarum JSA22, isolated from fermented soybean paste.</title>
        <authorList>
            <person name="Choi H.S."/>
        </authorList>
    </citation>
    <scope>NUCLEOTIDE SEQUENCE [LARGE SCALE GENOMIC DNA]</scope>
    <source>
        <strain evidence="4 5">JSA22</strain>
    </source>
</reference>
<evidence type="ECO:0000256" key="2">
    <source>
        <dbReference type="SAM" id="Phobius"/>
    </source>
</evidence>
<dbReference type="GO" id="GO:0003677">
    <property type="term" value="F:DNA binding"/>
    <property type="evidence" value="ECO:0007669"/>
    <property type="project" value="UniProtKB-KW"/>
</dbReference>
<dbReference type="CDD" id="cd00093">
    <property type="entry name" value="HTH_XRE"/>
    <property type="match status" value="1"/>
</dbReference>
<evidence type="ECO:0000256" key="1">
    <source>
        <dbReference type="ARBA" id="ARBA00023125"/>
    </source>
</evidence>
<dbReference type="InterPro" id="IPR010982">
    <property type="entry name" value="Lambda_DNA-bd_dom_sf"/>
</dbReference>
<keyword evidence="2" id="KW-1133">Transmembrane helix</keyword>
<keyword evidence="2" id="KW-0472">Membrane</keyword>
<dbReference type="PANTHER" id="PTHR46558">
    <property type="entry name" value="TRACRIPTIONAL REGULATORY PROTEIN-RELATED-RELATED"/>
    <property type="match status" value="1"/>
</dbReference>
<dbReference type="RefSeq" id="WP_069302446.1">
    <property type="nucleotide sequence ID" value="NZ_CP152072.1"/>
</dbReference>
<dbReference type="Gene3D" id="1.10.260.40">
    <property type="entry name" value="lambda repressor-like DNA-binding domains"/>
    <property type="match status" value="1"/>
</dbReference>
<dbReference type="Pfam" id="PF01381">
    <property type="entry name" value="HTH_3"/>
    <property type="match status" value="1"/>
</dbReference>
<dbReference type="EMBL" id="MCOL01000001">
    <property type="protein sequence ID" value="ODO60748.1"/>
    <property type="molecule type" value="Genomic_DNA"/>
</dbReference>
<keyword evidence="1" id="KW-0238">DNA-binding</keyword>
<protein>
    <recommendedName>
        <fullName evidence="3">HTH cro/C1-type domain-containing protein</fullName>
    </recommendedName>
</protein>
<dbReference type="SMART" id="SM00530">
    <property type="entry name" value="HTH_XRE"/>
    <property type="match status" value="1"/>
</dbReference>
<name>A0A1E3KPE9_LACPN</name>
<evidence type="ECO:0000313" key="4">
    <source>
        <dbReference type="EMBL" id="ODO60748.1"/>
    </source>
</evidence>
<evidence type="ECO:0000259" key="3">
    <source>
        <dbReference type="PROSITE" id="PS50943"/>
    </source>
</evidence>
<comment type="caution">
    <text evidence="4">The sequence shown here is derived from an EMBL/GenBank/DDBJ whole genome shotgun (WGS) entry which is preliminary data.</text>
</comment>
<dbReference type="AlphaFoldDB" id="A0A1E3KPE9"/>
<accession>A0A1E3KPE9</accession>
<dbReference type="PANTHER" id="PTHR46558:SF13">
    <property type="entry name" value="HTH-TYPE TRANSCRIPTIONAL REGULATOR IMMR"/>
    <property type="match status" value="1"/>
</dbReference>
<dbReference type="SUPFAM" id="SSF47413">
    <property type="entry name" value="lambda repressor-like DNA-binding domains"/>
    <property type="match status" value="1"/>
</dbReference>
<dbReference type="PATRIC" id="fig|1590.306.peg.694"/>